<dbReference type="PANTHER" id="PTHR43771:SF1">
    <property type="entry name" value="PHOSPHOMANNOMUTASE"/>
    <property type="match status" value="1"/>
</dbReference>
<dbReference type="HOGENOM" id="CLU_016950_7_1_2"/>
<dbReference type="InterPro" id="IPR005846">
    <property type="entry name" value="A-D-PHexomutase_a/b/a-III"/>
</dbReference>
<dbReference type="InParanoid" id="Q9HKM9"/>
<dbReference type="PRINTS" id="PR00509">
    <property type="entry name" value="PGMPMM"/>
</dbReference>
<dbReference type="eggNOG" id="arCOG00767">
    <property type="taxonomic scope" value="Archaea"/>
</dbReference>
<evidence type="ECO:0000256" key="7">
    <source>
        <dbReference type="RuleBase" id="RU004326"/>
    </source>
</evidence>
<evidence type="ECO:0000256" key="1">
    <source>
        <dbReference type="ARBA" id="ARBA00001946"/>
    </source>
</evidence>
<dbReference type="FunFam" id="3.40.120.10:FF:000003">
    <property type="entry name" value="Phosphoglucosamine mutase"/>
    <property type="match status" value="1"/>
</dbReference>
<dbReference type="InterPro" id="IPR036900">
    <property type="entry name" value="A-D-PHexomutase_C_sf"/>
</dbReference>
<organism evidence="12 13">
    <name type="scientific">Thermoplasma acidophilum (strain ATCC 25905 / DSM 1728 / JCM 9062 / NBRC 15155 / AMRC-C165)</name>
    <dbReference type="NCBI Taxonomy" id="273075"/>
    <lineage>
        <taxon>Archaea</taxon>
        <taxon>Methanobacteriati</taxon>
        <taxon>Thermoplasmatota</taxon>
        <taxon>Thermoplasmata</taxon>
        <taxon>Thermoplasmatales</taxon>
        <taxon>Thermoplasmataceae</taxon>
        <taxon>Thermoplasma</taxon>
    </lineage>
</organism>
<keyword evidence="5 7" id="KW-0460">Magnesium</keyword>
<feature type="domain" description="Alpha-D-phosphohexomutase alpha/beta/alpha" evidence="9">
    <location>
        <begin position="11"/>
        <end position="138"/>
    </location>
</feature>
<keyword evidence="13" id="KW-1185">Reference proteome</keyword>
<dbReference type="SUPFAM" id="SSF55957">
    <property type="entry name" value="Phosphoglucomutase, C-terminal domain"/>
    <property type="match status" value="1"/>
</dbReference>
<evidence type="ECO:0000313" key="12">
    <source>
        <dbReference type="EMBL" id="CAC11708.1"/>
    </source>
</evidence>
<dbReference type="InterPro" id="IPR016055">
    <property type="entry name" value="A-D-PHexomutase_a/b/a-I/II/III"/>
</dbReference>
<dbReference type="InterPro" id="IPR005841">
    <property type="entry name" value="Alpha-D-phosphohexomutase_SF"/>
</dbReference>
<dbReference type="GO" id="GO:0005975">
    <property type="term" value="P:carbohydrate metabolic process"/>
    <property type="evidence" value="ECO:0007669"/>
    <property type="project" value="InterPro"/>
</dbReference>
<keyword evidence="3" id="KW-0597">Phosphoprotein</keyword>
<dbReference type="EMBL" id="AL445064">
    <property type="protein sequence ID" value="CAC11708.1"/>
    <property type="molecule type" value="Genomic_DNA"/>
</dbReference>
<comment type="similarity">
    <text evidence="2 7">Belongs to the phosphohexose mutase family.</text>
</comment>
<evidence type="ECO:0000259" key="8">
    <source>
        <dbReference type="Pfam" id="PF00408"/>
    </source>
</evidence>
<evidence type="ECO:0000259" key="11">
    <source>
        <dbReference type="Pfam" id="PF02880"/>
    </source>
</evidence>
<dbReference type="InterPro" id="IPR005843">
    <property type="entry name" value="A-D-PHexomutase_C"/>
</dbReference>
<dbReference type="NCBIfam" id="TIGR03990">
    <property type="entry name" value="Arch_GlmM"/>
    <property type="match status" value="1"/>
</dbReference>
<dbReference type="EnsemblBacteria" id="CAC11708">
    <property type="protein sequence ID" value="CAC11708"/>
    <property type="gene ID" value="CAC11708"/>
</dbReference>
<dbReference type="KEGG" id="tac:Ta0568"/>
<dbReference type="AlphaFoldDB" id="Q9HKM9"/>
<dbReference type="FunFam" id="3.40.120.10:FF:000001">
    <property type="entry name" value="Phosphoglucosamine mutase"/>
    <property type="match status" value="1"/>
</dbReference>
<dbReference type="InterPro" id="IPR005844">
    <property type="entry name" value="A-D-PHexomutase_a/b/a-I"/>
</dbReference>
<dbReference type="GO" id="GO:0008966">
    <property type="term" value="F:phosphoglucosamine mutase activity"/>
    <property type="evidence" value="ECO:0007669"/>
    <property type="project" value="InterPro"/>
</dbReference>
<name>Q9HKM9_THEAC</name>
<dbReference type="PROSITE" id="PS00710">
    <property type="entry name" value="PGM_PMM"/>
    <property type="match status" value="1"/>
</dbReference>
<dbReference type="InterPro" id="IPR005845">
    <property type="entry name" value="A-D-PHexomutase_a/b/a-II"/>
</dbReference>
<dbReference type="Gene3D" id="3.40.120.10">
    <property type="entry name" value="Alpha-D-Glucose-1,6-Bisphosphate, subunit A, domain 3"/>
    <property type="match status" value="3"/>
</dbReference>
<comment type="cofactor">
    <cofactor evidence="1">
        <name>Mg(2+)</name>
        <dbReference type="ChEBI" id="CHEBI:18420"/>
    </cofactor>
</comment>
<dbReference type="Pfam" id="PF02880">
    <property type="entry name" value="PGM_PMM_III"/>
    <property type="match status" value="1"/>
</dbReference>
<dbReference type="FunCoup" id="Q9HKM9">
    <property type="interactions" value="163"/>
</dbReference>
<dbReference type="Pfam" id="PF00408">
    <property type="entry name" value="PGM_PMM_IV"/>
    <property type="match status" value="1"/>
</dbReference>
<dbReference type="Pfam" id="PF02879">
    <property type="entry name" value="PGM_PMM_II"/>
    <property type="match status" value="1"/>
</dbReference>
<gene>
    <name evidence="12" type="ordered locus">Ta0568</name>
</gene>
<dbReference type="PANTHER" id="PTHR43771">
    <property type="entry name" value="PHOSPHOMANNOMUTASE"/>
    <property type="match status" value="1"/>
</dbReference>
<dbReference type="CDD" id="cd03087">
    <property type="entry name" value="PGM_like1"/>
    <property type="match status" value="1"/>
</dbReference>
<dbReference type="SUPFAM" id="SSF53738">
    <property type="entry name" value="Phosphoglucomutase, first 3 domains"/>
    <property type="match status" value="3"/>
</dbReference>
<keyword evidence="6" id="KW-0413">Isomerase</keyword>
<evidence type="ECO:0000256" key="6">
    <source>
        <dbReference type="ARBA" id="ARBA00023235"/>
    </source>
</evidence>
<dbReference type="GO" id="GO:0000287">
    <property type="term" value="F:magnesium ion binding"/>
    <property type="evidence" value="ECO:0007669"/>
    <property type="project" value="InterPro"/>
</dbReference>
<dbReference type="InterPro" id="IPR016066">
    <property type="entry name" value="A-D-PHexomutase_CS"/>
</dbReference>
<evidence type="ECO:0000313" key="13">
    <source>
        <dbReference type="Proteomes" id="UP000001024"/>
    </source>
</evidence>
<evidence type="ECO:0000256" key="5">
    <source>
        <dbReference type="ARBA" id="ARBA00022842"/>
    </source>
</evidence>
<feature type="domain" description="Alpha-D-phosphohexomutase C-terminal" evidence="8">
    <location>
        <begin position="393"/>
        <end position="442"/>
    </location>
</feature>
<dbReference type="PaxDb" id="273075-Ta0568"/>
<dbReference type="InterPro" id="IPR024086">
    <property type="entry name" value="GlmM_arc-type"/>
</dbReference>
<evidence type="ECO:0000256" key="3">
    <source>
        <dbReference type="ARBA" id="ARBA00022553"/>
    </source>
</evidence>
<evidence type="ECO:0000256" key="2">
    <source>
        <dbReference type="ARBA" id="ARBA00010231"/>
    </source>
</evidence>
<feature type="domain" description="Alpha-D-phosphohexomutase alpha/beta/alpha" evidence="10">
    <location>
        <begin position="157"/>
        <end position="258"/>
    </location>
</feature>
<keyword evidence="4 7" id="KW-0479">Metal-binding</keyword>
<evidence type="ECO:0000259" key="9">
    <source>
        <dbReference type="Pfam" id="PF02878"/>
    </source>
</evidence>
<proteinExistence type="inferred from homology"/>
<dbReference type="Proteomes" id="UP000001024">
    <property type="component" value="Chromosome"/>
</dbReference>
<dbReference type="Pfam" id="PF02878">
    <property type="entry name" value="PGM_PMM_I"/>
    <property type="match status" value="1"/>
</dbReference>
<protein>
    <submittedName>
        <fullName evidence="12">Phosphomannomutase related protein</fullName>
    </submittedName>
</protein>
<accession>Q9HKM9</accession>
<evidence type="ECO:0000259" key="10">
    <source>
        <dbReference type="Pfam" id="PF02879"/>
    </source>
</evidence>
<sequence>MTLFLIMADQRLFGTNGIRGIPNDDLTVDFAIRVGKSIGMFVSGDVAVGRDTRISGDMIASSVLAGLMATGHNIIDLGILPTPALQYYCKNHALYGVMITASHNPPQYNGIKVIDRDGTEIERPSEEKIENIYSTGSFNMVRWEDVGRIRYVSDAIDQYIDGVLSKVDVRRIKERRFRVLVDTGNGAAYASTPKLLEKLGCSVVTLNANPDGRFTSRNAEPKPENLKELMALMANGNFDLGIAHDGDADRVVFIDERGNFIDGDKSLALLVKNFASASDIVVTPVSSSDTISDVCSAIGATIIRTKVGAPIVARTMIQNGAVIGGEENGGVIYGKHQYCRDGAMTLSLMLDLMARSNRKISELIRELPPYFLEKRQIERTVDWGLLERELRKGEKVDTTDGIKIIKDDGWILIRPSGTEKILRVYAESTDMAMAKKYADQYVAKIRDLQEKLG</sequence>
<feature type="domain" description="Alpha-D-phosphohexomutase alpha/beta/alpha" evidence="11">
    <location>
        <begin position="262"/>
        <end position="369"/>
    </location>
</feature>
<dbReference type="STRING" id="273075.gene:9571788"/>
<reference evidence="12 13" key="1">
    <citation type="journal article" date="2000" name="Nature">
        <title>The genome sequence of the thermoacidophilic scavenger Thermoplasma acidophilum.</title>
        <authorList>
            <person name="Ruepp A."/>
            <person name="Graml W."/>
            <person name="Santos-Martinez M.L."/>
            <person name="Koretke K.K."/>
            <person name="Volker C."/>
            <person name="Mewes H.W."/>
            <person name="Frishman D."/>
            <person name="Stocker S."/>
            <person name="Lupas A.N."/>
            <person name="Baumeister W."/>
        </authorList>
    </citation>
    <scope>NUCLEOTIDE SEQUENCE [LARGE SCALE GENOMIC DNA]</scope>
    <source>
        <strain evidence="13">ATCC 25905 / DSM 1728 / JCM 9062 / NBRC 15155 / AMRC-C165</strain>
    </source>
</reference>
<dbReference type="Gene3D" id="3.30.310.50">
    <property type="entry name" value="Alpha-D-phosphohexomutase, C-terminal domain"/>
    <property type="match status" value="1"/>
</dbReference>
<evidence type="ECO:0000256" key="4">
    <source>
        <dbReference type="ARBA" id="ARBA00022723"/>
    </source>
</evidence>